<organism evidence="1">
    <name type="scientific">Tanacetum cinerariifolium</name>
    <name type="common">Dalmatian daisy</name>
    <name type="synonym">Chrysanthemum cinerariifolium</name>
    <dbReference type="NCBI Taxonomy" id="118510"/>
    <lineage>
        <taxon>Eukaryota</taxon>
        <taxon>Viridiplantae</taxon>
        <taxon>Streptophyta</taxon>
        <taxon>Embryophyta</taxon>
        <taxon>Tracheophyta</taxon>
        <taxon>Spermatophyta</taxon>
        <taxon>Magnoliopsida</taxon>
        <taxon>eudicotyledons</taxon>
        <taxon>Gunneridae</taxon>
        <taxon>Pentapetalae</taxon>
        <taxon>asterids</taxon>
        <taxon>campanulids</taxon>
        <taxon>Asterales</taxon>
        <taxon>Asteraceae</taxon>
        <taxon>Asteroideae</taxon>
        <taxon>Anthemideae</taxon>
        <taxon>Anthemidinae</taxon>
        <taxon>Tanacetum</taxon>
    </lineage>
</organism>
<accession>A0A699TDD1</accession>
<keyword evidence="1" id="KW-0238">DNA-binding</keyword>
<dbReference type="EMBL" id="BKCJ011226708">
    <property type="protein sequence ID" value="GFD06704.1"/>
    <property type="molecule type" value="Genomic_DNA"/>
</dbReference>
<proteinExistence type="predicted"/>
<sequence>MKDFDVMSHGQGSRKDTMLISGSSITTNGVTAATNTGGFVITLVLRKLVEGNQPLQENMQQSIESITFAINHTVGRVKEALEKHQHLLREECVYATCIVYWPTEKQLMHDELRVLKLN</sequence>
<dbReference type="AlphaFoldDB" id="A0A699TDD1"/>
<comment type="caution">
    <text evidence="1">The sequence shown here is derived from an EMBL/GenBank/DDBJ whole genome shotgun (WGS) entry which is preliminary data.</text>
</comment>
<evidence type="ECO:0000313" key="1">
    <source>
        <dbReference type="EMBL" id="GFD06704.1"/>
    </source>
</evidence>
<gene>
    <name evidence="1" type="ORF">Tci_878673</name>
</gene>
<name>A0A699TDD1_TANCI</name>
<dbReference type="GO" id="GO:0003677">
    <property type="term" value="F:DNA binding"/>
    <property type="evidence" value="ECO:0007669"/>
    <property type="project" value="UniProtKB-KW"/>
</dbReference>
<keyword evidence="1" id="KW-0371">Homeobox</keyword>
<protein>
    <submittedName>
        <fullName evidence="1">Homeobox domain-containing protein/START domain-containing protein</fullName>
    </submittedName>
</protein>
<reference evidence="1" key="1">
    <citation type="journal article" date="2019" name="Sci. Rep.">
        <title>Draft genome of Tanacetum cinerariifolium, the natural source of mosquito coil.</title>
        <authorList>
            <person name="Yamashiro T."/>
            <person name="Shiraishi A."/>
            <person name="Satake H."/>
            <person name="Nakayama K."/>
        </authorList>
    </citation>
    <scope>NUCLEOTIDE SEQUENCE</scope>
</reference>